<dbReference type="KEGG" id="vg:80398382"/>
<dbReference type="Proteomes" id="UP000681787">
    <property type="component" value="Segment"/>
</dbReference>
<reference evidence="1" key="1">
    <citation type="submission" date="2020-09" db="EMBL/GenBank/DDBJ databases">
        <title>Leviviricetes taxonomy.</title>
        <authorList>
            <person name="Stockdale S.R."/>
            <person name="Callanan J."/>
            <person name="Adriaenssens E.M."/>
            <person name="Kuhn J.H."/>
            <person name="Rumnieks J."/>
            <person name="Shkoporov A."/>
            <person name="Draper L.A."/>
            <person name="Ross P."/>
            <person name="Hill C."/>
        </authorList>
    </citation>
    <scope>NUCLEOTIDE SEQUENCE</scope>
</reference>
<accession>A0A8S5L4L5</accession>
<proteinExistence type="predicted"/>
<dbReference type="GeneID" id="80398382"/>
<evidence type="ECO:0000313" key="2">
    <source>
        <dbReference type="Proteomes" id="UP000681787"/>
    </source>
</evidence>
<evidence type="ECO:0000313" key="1">
    <source>
        <dbReference type="EMBL" id="DAD52277.1"/>
    </source>
</evidence>
<sequence>MTTGTRDIDLRYTDADGKLKALGKRSYKSWSGADATAKASAQKAVMKALWPGSWYLWKANHASYWQELPLRGPDGKFSKRNFTETVRRLDFLHRQWRNRVDLFMAERKKYLDLKEVCAAHRRDQHPYQVNIIRSDDTPCSWRQIFARPGPWHNNVGAAAVFGDQVSPPNCWDSNDDNALIEKLRSKLNGVPGFHAGVAAAELERTCKMVGNVAVTMRRFGQQMGKGDVKGGLRVLFNGDASYHSWFNALPRAAQLYLGLQFGLLPLLDDVSNGAAMLGWQAGLTERPMRIRVRRERKASARSKNPVVMGWDTTERGQIVALLSRKPRSVDFSGLTDIASILWERQWMSFVVDWWIPVGSALSALQLSQTLQGTFVTTRTTKYTRTNYTSGSGVSSYQVIGDSSFYKQVLVKRTVDASLIPKMPKLKPILHPKTRVAIKHATEAGALLIVNRKKIQRGVDWLRSESQHIKHGELFSSSRGIPGSPF</sequence>
<dbReference type="EMBL" id="BK014056">
    <property type="protein sequence ID" value="DAD52277.1"/>
    <property type="molecule type" value="Genomic_RNA"/>
</dbReference>
<name>A0A8S5L4L5_9VIRU</name>
<keyword evidence="2" id="KW-1185">Reference proteome</keyword>
<organism evidence="1 2">
    <name type="scientific">ssRNA phage SRR6960799_17</name>
    <dbReference type="NCBI Taxonomy" id="2786573"/>
    <lineage>
        <taxon>Viruses</taxon>
        <taxon>Riboviria</taxon>
        <taxon>Orthornavirae</taxon>
        <taxon>Lenarviricota</taxon>
        <taxon>Leviviricetes</taxon>
        <taxon>Norzivirales</taxon>
        <taxon>Fiersviridae</taxon>
        <taxon>Hihdivirus</taxon>
        <taxon>Hihdivirus caenenecus</taxon>
    </lineage>
</organism>
<protein>
    <submittedName>
        <fullName evidence="1">Maturation protein</fullName>
    </submittedName>
</protein>
<dbReference type="RefSeq" id="YP_010769381.1">
    <property type="nucleotide sequence ID" value="NC_073957.1"/>
</dbReference>
<gene>
    <name evidence="1" type="primary">SRR6960799_17_1</name>
</gene>